<protein>
    <submittedName>
        <fullName evidence="1">Uncharacterized protein</fullName>
    </submittedName>
</protein>
<name>A0AAN7SI93_9COLE</name>
<dbReference type="EMBL" id="JARPUR010000002">
    <property type="protein sequence ID" value="KAK4882557.1"/>
    <property type="molecule type" value="Genomic_DNA"/>
</dbReference>
<evidence type="ECO:0000313" key="1">
    <source>
        <dbReference type="EMBL" id="KAK4882557.1"/>
    </source>
</evidence>
<gene>
    <name evidence="1" type="ORF">RN001_005876</name>
</gene>
<organism evidence="1 2">
    <name type="scientific">Aquatica leii</name>
    <dbReference type="NCBI Taxonomy" id="1421715"/>
    <lineage>
        <taxon>Eukaryota</taxon>
        <taxon>Metazoa</taxon>
        <taxon>Ecdysozoa</taxon>
        <taxon>Arthropoda</taxon>
        <taxon>Hexapoda</taxon>
        <taxon>Insecta</taxon>
        <taxon>Pterygota</taxon>
        <taxon>Neoptera</taxon>
        <taxon>Endopterygota</taxon>
        <taxon>Coleoptera</taxon>
        <taxon>Polyphaga</taxon>
        <taxon>Elateriformia</taxon>
        <taxon>Elateroidea</taxon>
        <taxon>Lampyridae</taxon>
        <taxon>Luciolinae</taxon>
        <taxon>Aquatica</taxon>
    </lineage>
</organism>
<dbReference type="Proteomes" id="UP001353858">
    <property type="component" value="Unassembled WGS sequence"/>
</dbReference>
<comment type="caution">
    <text evidence="1">The sequence shown here is derived from an EMBL/GenBank/DDBJ whole genome shotgun (WGS) entry which is preliminary data.</text>
</comment>
<reference evidence="2" key="1">
    <citation type="submission" date="2023-01" db="EMBL/GenBank/DDBJ databases">
        <title>Key to firefly adult light organ development and bioluminescence: homeobox transcription factors regulate luciferase expression and transportation to peroxisome.</title>
        <authorList>
            <person name="Fu X."/>
        </authorList>
    </citation>
    <scope>NUCLEOTIDE SEQUENCE [LARGE SCALE GENOMIC DNA]</scope>
</reference>
<proteinExistence type="predicted"/>
<accession>A0AAN7SI93</accession>
<keyword evidence="2" id="KW-1185">Reference proteome</keyword>
<sequence length="275" mass="30753">MEYEDLLEAWGLADYKSTFIRKSGPRLFFKSKYYEYLKLKTPLYYQEKSTSVLSALVLKEKNEDLGCSSSCVSNSLILEADKIKSIISTSSGNSIILPQYETILSHVNETSTTVAKKLKLDVQRDSIFPNDLAGVNDILQKRALKLEELGIPLQLFGSCGKETYYVIVNEKTCNYRVSPPPRICIRTLAETGTGSNSYQQDDADPLMETLIHTFSSQAVDINSNSTTHHSASPESSNNILTNLDEENQSETMNNNVCEQLTEWGLSSLIPTFEDS</sequence>
<dbReference type="AlphaFoldDB" id="A0AAN7SI93"/>
<evidence type="ECO:0000313" key="2">
    <source>
        <dbReference type="Proteomes" id="UP001353858"/>
    </source>
</evidence>